<protein>
    <recommendedName>
        <fullName evidence="4">HTH marR-type domain-containing protein</fullName>
    </recommendedName>
</protein>
<evidence type="ECO:0000256" key="3">
    <source>
        <dbReference type="ARBA" id="ARBA00023163"/>
    </source>
</evidence>
<proteinExistence type="predicted"/>
<organism evidence="5 6">
    <name type="scientific">Propionigenium maris DSM 9537</name>
    <dbReference type="NCBI Taxonomy" id="1123000"/>
    <lineage>
        <taxon>Bacteria</taxon>
        <taxon>Fusobacteriati</taxon>
        <taxon>Fusobacteriota</taxon>
        <taxon>Fusobacteriia</taxon>
        <taxon>Fusobacteriales</taxon>
        <taxon>Fusobacteriaceae</taxon>
        <taxon>Propionigenium</taxon>
    </lineage>
</organism>
<dbReference type="AlphaFoldDB" id="A0A9W6LMR9"/>
<dbReference type="InterPro" id="IPR036388">
    <property type="entry name" value="WH-like_DNA-bd_sf"/>
</dbReference>
<dbReference type="Proteomes" id="UP001144471">
    <property type="component" value="Unassembled WGS sequence"/>
</dbReference>
<dbReference type="GO" id="GO:0003700">
    <property type="term" value="F:DNA-binding transcription factor activity"/>
    <property type="evidence" value="ECO:0007669"/>
    <property type="project" value="InterPro"/>
</dbReference>
<evidence type="ECO:0000256" key="2">
    <source>
        <dbReference type="ARBA" id="ARBA00023125"/>
    </source>
</evidence>
<evidence type="ECO:0000259" key="4">
    <source>
        <dbReference type="PROSITE" id="PS50995"/>
    </source>
</evidence>
<dbReference type="Gene3D" id="1.10.10.10">
    <property type="entry name" value="Winged helix-like DNA-binding domain superfamily/Winged helix DNA-binding domain"/>
    <property type="match status" value="1"/>
</dbReference>
<gene>
    <name evidence="5" type="ORF">PM10SUCC1_07050</name>
</gene>
<dbReference type="InterPro" id="IPR036390">
    <property type="entry name" value="WH_DNA-bd_sf"/>
</dbReference>
<comment type="caution">
    <text evidence="5">The sequence shown here is derived from an EMBL/GenBank/DDBJ whole genome shotgun (WGS) entry which is preliminary data.</text>
</comment>
<dbReference type="InterPro" id="IPR000835">
    <property type="entry name" value="HTH_MarR-typ"/>
</dbReference>
<dbReference type="PROSITE" id="PS50995">
    <property type="entry name" value="HTH_MARR_2"/>
    <property type="match status" value="1"/>
</dbReference>
<keyword evidence="6" id="KW-1185">Reference proteome</keyword>
<evidence type="ECO:0000313" key="6">
    <source>
        <dbReference type="Proteomes" id="UP001144471"/>
    </source>
</evidence>
<dbReference type="GO" id="GO:0003677">
    <property type="term" value="F:DNA binding"/>
    <property type="evidence" value="ECO:0007669"/>
    <property type="project" value="UniProtKB-KW"/>
</dbReference>
<evidence type="ECO:0000256" key="1">
    <source>
        <dbReference type="ARBA" id="ARBA00023015"/>
    </source>
</evidence>
<keyword evidence="2" id="KW-0238">DNA-binding</keyword>
<keyword evidence="1" id="KW-0805">Transcription regulation</keyword>
<dbReference type="CDD" id="cd00090">
    <property type="entry name" value="HTH_ARSR"/>
    <property type="match status" value="1"/>
</dbReference>
<feature type="domain" description="HTH marR-type" evidence="4">
    <location>
        <begin position="1"/>
        <end position="133"/>
    </location>
</feature>
<reference evidence="5" key="1">
    <citation type="submission" date="2022-12" db="EMBL/GenBank/DDBJ databases">
        <title>Reference genome sequencing for broad-spectrum identification of bacterial and archaeal isolates by mass spectrometry.</title>
        <authorList>
            <person name="Sekiguchi Y."/>
            <person name="Tourlousse D.M."/>
        </authorList>
    </citation>
    <scope>NUCLEOTIDE SEQUENCE</scope>
    <source>
        <strain evidence="5">10succ1</strain>
    </source>
</reference>
<dbReference type="Pfam" id="PF01047">
    <property type="entry name" value="MarR"/>
    <property type="match status" value="1"/>
</dbReference>
<sequence>MLYLEEFMKFRNGINRYIRMCEKEVDELNILDSVILTALRDNPNMLAKDFSKMLSIDPSYMTRDLVKLEKNELITREKDGRQKTLRLTEKGERICTGIERVKGKFLSELFKKVDPDELEASQRIFRAANKVLEEGKF</sequence>
<evidence type="ECO:0000313" key="5">
    <source>
        <dbReference type="EMBL" id="GLI55190.1"/>
    </source>
</evidence>
<dbReference type="SMART" id="SM00347">
    <property type="entry name" value="HTH_MARR"/>
    <property type="match status" value="1"/>
</dbReference>
<accession>A0A9W6LMR9</accession>
<dbReference type="PANTHER" id="PTHR42756:SF1">
    <property type="entry name" value="TRANSCRIPTIONAL REPRESSOR OF EMRAB OPERON"/>
    <property type="match status" value="1"/>
</dbReference>
<dbReference type="SUPFAM" id="SSF46785">
    <property type="entry name" value="Winged helix' DNA-binding domain"/>
    <property type="match status" value="1"/>
</dbReference>
<name>A0A9W6LMR9_9FUSO</name>
<dbReference type="InterPro" id="IPR011991">
    <property type="entry name" value="ArsR-like_HTH"/>
</dbReference>
<keyword evidence="3" id="KW-0804">Transcription</keyword>
<dbReference type="PANTHER" id="PTHR42756">
    <property type="entry name" value="TRANSCRIPTIONAL REGULATOR, MARR"/>
    <property type="match status" value="1"/>
</dbReference>
<dbReference type="EMBL" id="BSDY01000003">
    <property type="protein sequence ID" value="GLI55190.1"/>
    <property type="molecule type" value="Genomic_DNA"/>
</dbReference>